<proteinExistence type="predicted"/>
<dbReference type="EMBL" id="BMOF01000031">
    <property type="protein sequence ID" value="GGK02583.1"/>
    <property type="molecule type" value="Genomic_DNA"/>
</dbReference>
<gene>
    <name evidence="4" type="ORF">GCM10007043_15850</name>
</gene>
<keyword evidence="2" id="KW-0378">Hydrolase</keyword>
<evidence type="ECO:0000313" key="4">
    <source>
        <dbReference type="EMBL" id="GGK02583.1"/>
    </source>
</evidence>
<reference evidence="4" key="1">
    <citation type="journal article" date="2014" name="Int. J. Syst. Evol. Microbiol.">
        <title>Complete genome sequence of Corynebacterium casei LMG S-19264T (=DSM 44701T), isolated from a smear-ripened cheese.</title>
        <authorList>
            <consortium name="US DOE Joint Genome Institute (JGI-PGF)"/>
            <person name="Walter F."/>
            <person name="Albersmeier A."/>
            <person name="Kalinowski J."/>
            <person name="Ruckert C."/>
        </authorList>
    </citation>
    <scope>NUCLEOTIDE SEQUENCE</scope>
    <source>
        <strain evidence="4">JCM 14719</strain>
    </source>
</reference>
<evidence type="ECO:0000313" key="5">
    <source>
        <dbReference type="Proteomes" id="UP000637720"/>
    </source>
</evidence>
<evidence type="ECO:0000259" key="3">
    <source>
        <dbReference type="Pfam" id="PF00149"/>
    </source>
</evidence>
<keyword evidence="5" id="KW-1185">Reference proteome</keyword>
<protein>
    <submittedName>
        <fullName evidence="4">Phosphoesterase</fullName>
    </submittedName>
</protein>
<feature type="domain" description="Calcineurin-like phosphoesterase" evidence="3">
    <location>
        <begin position="46"/>
        <end position="236"/>
    </location>
</feature>
<evidence type="ECO:0000256" key="1">
    <source>
        <dbReference type="ARBA" id="ARBA00022723"/>
    </source>
</evidence>
<dbReference type="GO" id="GO:0008758">
    <property type="term" value="F:UDP-2,3-diacylglucosamine hydrolase activity"/>
    <property type="evidence" value="ECO:0007669"/>
    <property type="project" value="TreeGrafter"/>
</dbReference>
<dbReference type="PANTHER" id="PTHR31302:SF31">
    <property type="entry name" value="PHOSPHODIESTERASE YAEI"/>
    <property type="match status" value="1"/>
</dbReference>
<dbReference type="InterPro" id="IPR004843">
    <property type="entry name" value="Calcineurin-like_PHP"/>
</dbReference>
<comment type="caution">
    <text evidence="4">The sequence shown here is derived from an EMBL/GenBank/DDBJ whole genome shotgun (WGS) entry which is preliminary data.</text>
</comment>
<name>A0A8J3BGT7_9BACI</name>
<sequence>MFKKVMLSFLTAFLVLLGYIFWETNRVVVVHDTLAFTDLPAGFDGFRILHITDVHAKTFGENQSRLLAKLKGENVDLIVLTGDYMDRHSEKDQVAPTLDLIKGLRALFPQAPVYFVTGNADVHDQNDRLVSAMQQAGAIFLEGGHPRHPYALKRGNDRIWIGTASYTEEEFKTFGIEKEDFYIVLTHFPWEANIEEKNREAEKRYEEAMASGADPRQVKKIVYVDADLIFAGHTHGGQIRLPFIGALYAPEVEQKGVDIELYEKESKTKSFIDKLRAEGFFPKYSKGIYRENGRVLYISGGLGVGGDFPLLRFRFLNPPEVNLVELKRARELPEREGKSNRIADS</sequence>
<accession>A0A8J3BGT7</accession>
<dbReference type="GO" id="GO:0046872">
    <property type="term" value="F:metal ion binding"/>
    <property type="evidence" value="ECO:0007669"/>
    <property type="project" value="UniProtKB-KW"/>
</dbReference>
<dbReference type="SUPFAM" id="SSF56300">
    <property type="entry name" value="Metallo-dependent phosphatases"/>
    <property type="match status" value="1"/>
</dbReference>
<dbReference type="Pfam" id="PF00149">
    <property type="entry name" value="Metallophos"/>
    <property type="match status" value="1"/>
</dbReference>
<dbReference type="GO" id="GO:0016020">
    <property type="term" value="C:membrane"/>
    <property type="evidence" value="ECO:0007669"/>
    <property type="project" value="GOC"/>
</dbReference>
<dbReference type="InterPro" id="IPR029052">
    <property type="entry name" value="Metallo-depent_PP-like"/>
</dbReference>
<evidence type="ECO:0000256" key="2">
    <source>
        <dbReference type="ARBA" id="ARBA00022801"/>
    </source>
</evidence>
<dbReference type="GO" id="GO:0009245">
    <property type="term" value="P:lipid A biosynthetic process"/>
    <property type="evidence" value="ECO:0007669"/>
    <property type="project" value="TreeGrafter"/>
</dbReference>
<organism evidence="4 5">
    <name type="scientific">Calditerricola satsumensis</name>
    <dbReference type="NCBI Taxonomy" id="373054"/>
    <lineage>
        <taxon>Bacteria</taxon>
        <taxon>Bacillati</taxon>
        <taxon>Bacillota</taxon>
        <taxon>Bacilli</taxon>
        <taxon>Bacillales</taxon>
        <taxon>Bacillaceae</taxon>
        <taxon>Calditerricola</taxon>
    </lineage>
</organism>
<dbReference type="AlphaFoldDB" id="A0A8J3BGT7"/>
<dbReference type="InterPro" id="IPR051158">
    <property type="entry name" value="Metallophosphoesterase_sf"/>
</dbReference>
<dbReference type="Gene3D" id="3.60.21.10">
    <property type="match status" value="1"/>
</dbReference>
<keyword evidence="1" id="KW-0479">Metal-binding</keyword>
<dbReference type="PANTHER" id="PTHR31302">
    <property type="entry name" value="TRANSMEMBRANE PROTEIN WITH METALLOPHOSPHOESTERASE DOMAIN-RELATED"/>
    <property type="match status" value="1"/>
</dbReference>
<dbReference type="Proteomes" id="UP000637720">
    <property type="component" value="Unassembled WGS sequence"/>
</dbReference>
<dbReference type="RefSeq" id="WP_188817502.1">
    <property type="nucleotide sequence ID" value="NZ_BMOF01000031.1"/>
</dbReference>
<reference evidence="4" key="2">
    <citation type="submission" date="2020-09" db="EMBL/GenBank/DDBJ databases">
        <authorList>
            <person name="Sun Q."/>
            <person name="Ohkuma M."/>
        </authorList>
    </citation>
    <scope>NUCLEOTIDE SEQUENCE</scope>
    <source>
        <strain evidence="4">JCM 14719</strain>
    </source>
</reference>